<feature type="domain" description="Semialdehyde dehydrogenase NAD-binding" evidence="18">
    <location>
        <begin position="3"/>
        <end position="122"/>
    </location>
</feature>
<evidence type="ECO:0000256" key="17">
    <source>
        <dbReference type="PIRSR" id="PIRSR000148-1"/>
    </source>
</evidence>
<dbReference type="InterPro" id="IPR036291">
    <property type="entry name" value="NAD(P)-bd_dom_sf"/>
</dbReference>
<dbReference type="CDD" id="cd23938">
    <property type="entry name" value="ASADH_C_bac_like"/>
    <property type="match status" value="1"/>
</dbReference>
<evidence type="ECO:0000256" key="12">
    <source>
        <dbReference type="ARBA" id="ARBA00023002"/>
    </source>
</evidence>
<dbReference type="UniPathway" id="UPA00034">
    <property type="reaction ID" value="UER00016"/>
</dbReference>
<accession>Q3SHL4</accession>
<evidence type="ECO:0000256" key="8">
    <source>
        <dbReference type="ARBA" id="ARBA00022605"/>
    </source>
</evidence>
<keyword evidence="8 16" id="KW-0028">Amino-acid biosynthesis</keyword>
<comment type="function">
    <text evidence="1 16">Catalyzes the NADPH-dependent formation of L-aspartate-semialdehyde (L-ASA) by the reductive dephosphorylation of L-aspartyl-4-phosphate.</text>
</comment>
<dbReference type="GO" id="GO:0009088">
    <property type="term" value="P:threonine biosynthetic process"/>
    <property type="evidence" value="ECO:0007669"/>
    <property type="project" value="UniProtKB-UniRule"/>
</dbReference>
<keyword evidence="13 16" id="KW-0457">Lysine biosynthesis</keyword>
<dbReference type="EC" id="1.2.1.11" evidence="7 16"/>
<dbReference type="UniPathway" id="UPA00051">
    <property type="reaction ID" value="UER00464"/>
</dbReference>
<comment type="caution">
    <text evidence="16">Lacks conserved residue(s) required for the propagation of feature annotation.</text>
</comment>
<dbReference type="PROSITE" id="PS01103">
    <property type="entry name" value="ASD"/>
    <property type="match status" value="1"/>
</dbReference>
<dbReference type="HOGENOM" id="CLU_066397_0_0_4"/>
<dbReference type="UniPathway" id="UPA00050">
    <property type="reaction ID" value="UER00463"/>
</dbReference>
<evidence type="ECO:0000259" key="18">
    <source>
        <dbReference type="SMART" id="SM00859"/>
    </source>
</evidence>
<dbReference type="GO" id="GO:0071266">
    <property type="term" value="P:'de novo' L-methionine biosynthetic process"/>
    <property type="evidence" value="ECO:0007669"/>
    <property type="project" value="UniProtKB-UniRule"/>
</dbReference>
<organism evidence="19 20">
    <name type="scientific">Thiobacillus denitrificans (strain ATCC 25259 / T1)</name>
    <dbReference type="NCBI Taxonomy" id="292415"/>
    <lineage>
        <taxon>Bacteria</taxon>
        <taxon>Pseudomonadati</taxon>
        <taxon>Pseudomonadota</taxon>
        <taxon>Betaproteobacteria</taxon>
        <taxon>Nitrosomonadales</taxon>
        <taxon>Thiobacillaceae</taxon>
        <taxon>Thiobacillus</taxon>
    </lineage>
</organism>
<dbReference type="GO" id="GO:0004073">
    <property type="term" value="F:aspartate-semialdehyde dehydrogenase activity"/>
    <property type="evidence" value="ECO:0007669"/>
    <property type="project" value="UniProtKB-UniRule"/>
</dbReference>
<evidence type="ECO:0000256" key="3">
    <source>
        <dbReference type="ARBA" id="ARBA00005076"/>
    </source>
</evidence>
<dbReference type="CDD" id="cd02314">
    <property type="entry name" value="VcASADH1_like_N"/>
    <property type="match status" value="1"/>
</dbReference>
<dbReference type="SUPFAM" id="SSF51735">
    <property type="entry name" value="NAD(P)-binding Rossmann-fold domains"/>
    <property type="match status" value="1"/>
</dbReference>
<sequence length="371" mass="40753">MMKVGLIGWRGMVGSVLMGRMKEERDFDHIEPVFFTTSNVGGQGPDIGREVPPLKDASSLDDLRACDTIITCQGGDYTKEIYPQLRAAGWNGYWIDAASTLRMKDEAIIILDPVNKNVIQDGIANGVKTYVGGNCTVSLMLMAMGGLFDAGLVEWVSPMTYQAASGAGARNMRELISQMGAVHAEVMDLIGDPASAILEIDRKVAEFIRSDRYPVDAWPVPLAGNLIPWIDVALESGQSKEEWKAQVEANKIMRRSDNPIPIDGLCVRVGAMRCHSQALTIKLTKDVPLADIHDLIAAHNQWVKVVPNDREITMRELTPAAVTGTLTVPIGRMRKLNMGPQYLTAFTVGDQLLWGAAEPLRRMLRILLDAR</sequence>
<comment type="pathway">
    <text evidence="4 16">Amino-acid biosynthesis; L-threonine biosynthesis; L-threonine from L-aspartate: step 2/5.</text>
</comment>
<evidence type="ECO:0000256" key="9">
    <source>
        <dbReference type="ARBA" id="ARBA00022697"/>
    </source>
</evidence>
<keyword evidence="12 16" id="KW-0560">Oxidoreductase</keyword>
<proteinExistence type="inferred from homology"/>
<protein>
    <recommendedName>
        <fullName evidence="7 16">Aspartate-semialdehyde dehydrogenase</fullName>
        <shortName evidence="16">ASA dehydrogenase</shortName>
        <shortName evidence="16">ASADH</shortName>
        <ecNumber evidence="7 16">1.2.1.11</ecNumber>
    </recommendedName>
    <alternativeName>
        <fullName evidence="16">Aspartate-beta-semialdehyde dehydrogenase</fullName>
    </alternativeName>
</protein>
<keyword evidence="10 16" id="KW-0521">NADP</keyword>
<dbReference type="Gene3D" id="3.40.50.720">
    <property type="entry name" value="NAD(P)-binding Rossmann-like Domain"/>
    <property type="match status" value="1"/>
</dbReference>
<feature type="binding site" evidence="16">
    <location>
        <position position="73"/>
    </location>
    <ligand>
        <name>NADP(+)</name>
        <dbReference type="ChEBI" id="CHEBI:58349"/>
    </ligand>
</feature>
<dbReference type="GO" id="GO:0019877">
    <property type="term" value="P:diaminopimelate biosynthetic process"/>
    <property type="evidence" value="ECO:0007669"/>
    <property type="project" value="UniProtKB-UniRule"/>
</dbReference>
<evidence type="ECO:0000256" key="11">
    <source>
        <dbReference type="ARBA" id="ARBA00022915"/>
    </source>
</evidence>
<evidence type="ECO:0000256" key="10">
    <source>
        <dbReference type="ARBA" id="ARBA00022857"/>
    </source>
</evidence>
<feature type="active site" description="Acyl-thioester intermediate" evidence="16 17">
    <location>
        <position position="135"/>
    </location>
</feature>
<dbReference type="GO" id="GO:0009089">
    <property type="term" value="P:lysine biosynthetic process via diaminopimelate"/>
    <property type="evidence" value="ECO:0007669"/>
    <property type="project" value="UniProtKB-UniRule"/>
</dbReference>
<dbReference type="InterPro" id="IPR000319">
    <property type="entry name" value="Asp-semialdehyde_DH_CS"/>
</dbReference>
<dbReference type="GO" id="GO:0050661">
    <property type="term" value="F:NADP binding"/>
    <property type="evidence" value="ECO:0007669"/>
    <property type="project" value="UniProtKB-UniRule"/>
</dbReference>
<dbReference type="AlphaFoldDB" id="Q3SHL4"/>
<dbReference type="InterPro" id="IPR012280">
    <property type="entry name" value="Semialdhyde_DH_dimer_dom"/>
</dbReference>
<evidence type="ECO:0000256" key="16">
    <source>
        <dbReference type="HAMAP-Rule" id="MF_02121"/>
    </source>
</evidence>
<dbReference type="RefSeq" id="WP_011312431.1">
    <property type="nucleotide sequence ID" value="NC_007404.1"/>
</dbReference>
<comment type="subunit">
    <text evidence="6 16">Homodimer.</text>
</comment>
<dbReference type="GO" id="GO:0009097">
    <property type="term" value="P:isoleucine biosynthetic process"/>
    <property type="evidence" value="ECO:0007669"/>
    <property type="project" value="InterPro"/>
</dbReference>
<evidence type="ECO:0000256" key="6">
    <source>
        <dbReference type="ARBA" id="ARBA00011738"/>
    </source>
</evidence>
<dbReference type="InterPro" id="IPR011534">
    <property type="entry name" value="Asp_ADH_gamma-type"/>
</dbReference>
<dbReference type="eggNOG" id="COG0136">
    <property type="taxonomic scope" value="Bacteria"/>
</dbReference>
<dbReference type="Pfam" id="PF01118">
    <property type="entry name" value="Semialdhyde_dh"/>
    <property type="match status" value="1"/>
</dbReference>
<dbReference type="SMART" id="SM00859">
    <property type="entry name" value="Semialdhyde_dh"/>
    <property type="match status" value="1"/>
</dbReference>
<feature type="binding site" evidence="16">
    <location>
        <position position="102"/>
    </location>
    <ligand>
        <name>phosphate</name>
        <dbReference type="ChEBI" id="CHEBI:43474"/>
    </ligand>
</feature>
<dbReference type="Pfam" id="PF02774">
    <property type="entry name" value="Semialdhyde_dhC"/>
    <property type="match status" value="1"/>
</dbReference>
<dbReference type="PANTHER" id="PTHR46278">
    <property type="entry name" value="DEHYDROGENASE, PUTATIVE-RELATED"/>
    <property type="match status" value="1"/>
</dbReference>
<feature type="binding site" evidence="16">
    <location>
        <position position="241"/>
    </location>
    <ligand>
        <name>substrate</name>
    </ligand>
</feature>
<dbReference type="SUPFAM" id="SSF55347">
    <property type="entry name" value="Glyceraldehyde-3-phosphate dehydrogenase-like, C-terminal domain"/>
    <property type="match status" value="1"/>
</dbReference>
<dbReference type="GO" id="GO:0046983">
    <property type="term" value="F:protein dimerization activity"/>
    <property type="evidence" value="ECO:0007669"/>
    <property type="project" value="InterPro"/>
</dbReference>
<dbReference type="HAMAP" id="MF_02121">
    <property type="entry name" value="ASADH"/>
    <property type="match status" value="1"/>
</dbReference>
<keyword evidence="11 16" id="KW-0220">Diaminopimelate biosynthesis</keyword>
<dbReference type="NCBIfam" id="TIGR01745">
    <property type="entry name" value="asd_gamma"/>
    <property type="match status" value="1"/>
</dbReference>
<evidence type="ECO:0000256" key="13">
    <source>
        <dbReference type="ARBA" id="ARBA00023154"/>
    </source>
</evidence>
<comment type="pathway">
    <text evidence="2 16">Amino-acid biosynthesis; L-methionine biosynthesis via de novo pathway; L-homoserine from L-aspartate: step 2/3.</text>
</comment>
<feature type="active site" description="Proton acceptor" evidence="16 17">
    <location>
        <position position="275"/>
    </location>
</feature>
<dbReference type="GO" id="GO:0051287">
    <property type="term" value="F:NAD binding"/>
    <property type="evidence" value="ECO:0007669"/>
    <property type="project" value="InterPro"/>
</dbReference>
<dbReference type="EMBL" id="CP000116">
    <property type="protein sequence ID" value="AAZ97872.1"/>
    <property type="molecule type" value="Genomic_DNA"/>
</dbReference>
<keyword evidence="20" id="KW-1185">Reference proteome</keyword>
<feature type="binding site" evidence="16">
    <location>
        <position position="268"/>
    </location>
    <ligand>
        <name>substrate</name>
    </ligand>
</feature>
<evidence type="ECO:0000256" key="4">
    <source>
        <dbReference type="ARBA" id="ARBA00005097"/>
    </source>
</evidence>
<feature type="binding site" evidence="16">
    <location>
        <position position="162"/>
    </location>
    <ligand>
        <name>substrate</name>
    </ligand>
</feature>
<comment type="similarity">
    <text evidence="5 16">Belongs to the aspartate-semialdehyde dehydrogenase family.</text>
</comment>
<dbReference type="Proteomes" id="UP000008291">
    <property type="component" value="Chromosome"/>
</dbReference>
<evidence type="ECO:0000256" key="2">
    <source>
        <dbReference type="ARBA" id="ARBA00005021"/>
    </source>
</evidence>
<evidence type="ECO:0000256" key="1">
    <source>
        <dbReference type="ARBA" id="ARBA00002492"/>
    </source>
</evidence>
<evidence type="ECO:0000256" key="7">
    <source>
        <dbReference type="ARBA" id="ARBA00013120"/>
    </source>
</evidence>
<dbReference type="NCBIfam" id="NF005144">
    <property type="entry name" value="PRK06598.1"/>
    <property type="match status" value="1"/>
</dbReference>
<name>Q3SHL4_THIDA</name>
<keyword evidence="9 16" id="KW-0791">Threonine biosynthesis</keyword>
<comment type="pathway">
    <text evidence="3 16">Amino-acid biosynthesis; L-lysine biosynthesis via DAP pathway; (S)-tetrahydrodipicolinate from L-aspartate: step 2/4.</text>
</comment>
<evidence type="ECO:0000256" key="14">
    <source>
        <dbReference type="ARBA" id="ARBA00023167"/>
    </source>
</evidence>
<dbReference type="STRING" id="292415.Tbd_1919"/>
<feature type="binding site" evidence="16">
    <location>
        <position position="351"/>
    </location>
    <ligand>
        <name>NADP(+)</name>
        <dbReference type="ChEBI" id="CHEBI:58349"/>
    </ligand>
</feature>
<evidence type="ECO:0000313" key="20">
    <source>
        <dbReference type="Proteomes" id="UP000008291"/>
    </source>
</evidence>
<dbReference type="PANTHER" id="PTHR46278:SF4">
    <property type="entry name" value="ASPARTATE-SEMIALDEHYDE DEHYDROGENASE"/>
    <property type="match status" value="1"/>
</dbReference>
<reference evidence="19 20" key="1">
    <citation type="journal article" date="2006" name="J. Bacteriol.">
        <title>The genome sequence of the obligately chemolithoautotrophic, facultatively anaerobic bacterium Thiobacillus denitrificans.</title>
        <authorList>
            <person name="Beller H.R."/>
            <person name="Chain P.S."/>
            <person name="Letain T.E."/>
            <person name="Chakicherla A."/>
            <person name="Larimer F.W."/>
            <person name="Richardson P.M."/>
            <person name="Coleman M.A."/>
            <person name="Wood A.P."/>
            <person name="Kelly D.P."/>
        </authorList>
    </citation>
    <scope>NUCLEOTIDE SEQUENCE [LARGE SCALE GENOMIC DNA]</scope>
    <source>
        <strain evidence="19 20">ATCC 25259</strain>
    </source>
</reference>
<evidence type="ECO:0000256" key="15">
    <source>
        <dbReference type="ARBA" id="ARBA00047891"/>
    </source>
</evidence>
<feature type="binding site" evidence="16">
    <location>
        <position position="244"/>
    </location>
    <ligand>
        <name>phosphate</name>
        <dbReference type="ChEBI" id="CHEBI:43474"/>
    </ligand>
</feature>
<dbReference type="PIRSF" id="PIRSF000148">
    <property type="entry name" value="ASA_dh"/>
    <property type="match status" value="1"/>
</dbReference>
<keyword evidence="14 16" id="KW-0486">Methionine biosynthesis</keyword>
<dbReference type="InterPro" id="IPR012080">
    <property type="entry name" value="Asp_semialdehyde_DH"/>
</dbReference>
<dbReference type="Gene3D" id="3.30.360.10">
    <property type="entry name" value="Dihydrodipicolinate Reductase, domain 2"/>
    <property type="match status" value="1"/>
</dbReference>
<dbReference type="KEGG" id="tbd:Tbd_1919"/>
<feature type="binding site" evidence="16">
    <location>
        <begin position="165"/>
        <end position="166"/>
    </location>
    <ligand>
        <name>NADP(+)</name>
        <dbReference type="ChEBI" id="CHEBI:58349"/>
    </ligand>
</feature>
<gene>
    <name evidence="16" type="primary">asd</name>
    <name evidence="19" type="ordered locus">Tbd_1919</name>
</gene>
<dbReference type="InterPro" id="IPR000534">
    <property type="entry name" value="Semialdehyde_DH_NAD-bd"/>
</dbReference>
<evidence type="ECO:0000256" key="5">
    <source>
        <dbReference type="ARBA" id="ARBA00010584"/>
    </source>
</evidence>
<comment type="catalytic activity">
    <reaction evidence="15 16">
        <text>L-aspartate 4-semialdehyde + phosphate + NADP(+) = 4-phospho-L-aspartate + NADPH + H(+)</text>
        <dbReference type="Rhea" id="RHEA:24284"/>
        <dbReference type="ChEBI" id="CHEBI:15378"/>
        <dbReference type="ChEBI" id="CHEBI:43474"/>
        <dbReference type="ChEBI" id="CHEBI:57535"/>
        <dbReference type="ChEBI" id="CHEBI:57783"/>
        <dbReference type="ChEBI" id="CHEBI:58349"/>
        <dbReference type="ChEBI" id="CHEBI:537519"/>
        <dbReference type="EC" id="1.2.1.11"/>
    </reaction>
</comment>
<feature type="binding site" evidence="16">
    <location>
        <begin position="10"/>
        <end position="13"/>
    </location>
    <ligand>
        <name>NADP(+)</name>
        <dbReference type="ChEBI" id="CHEBI:58349"/>
    </ligand>
</feature>
<evidence type="ECO:0000313" key="19">
    <source>
        <dbReference type="EMBL" id="AAZ97872.1"/>
    </source>
</evidence>